<gene>
    <name evidence="2" type="ORF">KCG48_12220</name>
</gene>
<comment type="caution">
    <text evidence="2">The sequence shown here is derived from an EMBL/GenBank/DDBJ whole genome shotgun (WGS) entry which is preliminary data.</text>
</comment>
<dbReference type="InterPro" id="IPR045536">
    <property type="entry name" value="DUF6431"/>
</dbReference>
<evidence type="ECO:0000313" key="3">
    <source>
        <dbReference type="Proteomes" id="UP000675379"/>
    </source>
</evidence>
<keyword evidence="3" id="KW-1185">Reference proteome</keyword>
<dbReference type="EMBL" id="JAGSCS010000020">
    <property type="protein sequence ID" value="MBR0577080.1"/>
    <property type="molecule type" value="Genomic_DNA"/>
</dbReference>
<dbReference type="AlphaFoldDB" id="A0A941CQU4"/>
<reference evidence="2" key="1">
    <citation type="submission" date="2021-04" db="EMBL/GenBank/DDBJ databases">
        <title>Proteiniclasticum sedimins sp. nov., an obligate anaerobic bacterium isolated from anaerobic sludge.</title>
        <authorList>
            <person name="Liu J."/>
        </authorList>
    </citation>
    <scope>NUCLEOTIDE SEQUENCE</scope>
    <source>
        <strain evidence="2">BAD-10</strain>
    </source>
</reference>
<organism evidence="2 3">
    <name type="scientific">Proteiniclasticum sediminis</name>
    <dbReference type="NCBI Taxonomy" id="2804028"/>
    <lineage>
        <taxon>Bacteria</taxon>
        <taxon>Bacillati</taxon>
        <taxon>Bacillota</taxon>
        <taxon>Clostridia</taxon>
        <taxon>Eubacteriales</taxon>
        <taxon>Clostridiaceae</taxon>
        <taxon>Proteiniclasticum</taxon>
    </lineage>
</organism>
<evidence type="ECO:0000259" key="1">
    <source>
        <dbReference type="Pfam" id="PF20020"/>
    </source>
</evidence>
<sequence>MIGSRKRQGIRENGEPLTLVVRRLRCQNPQCRKIHHELPDFLMPFKRHITETLEKVLQETTEDVPMEDTTIRRIRQWFARRADALVGGLLSAYVAATEDFGVDLSTLPQAILPRIFFFVGSSAGWLKKVVQILVQTNRWPQTQLASVSTIPFR</sequence>
<dbReference type="Pfam" id="PF20020">
    <property type="entry name" value="DUF6431"/>
    <property type="match status" value="1"/>
</dbReference>
<dbReference type="Proteomes" id="UP000675379">
    <property type="component" value="Unassembled WGS sequence"/>
</dbReference>
<accession>A0A941CQU4</accession>
<name>A0A941CQU4_9CLOT</name>
<evidence type="ECO:0000313" key="2">
    <source>
        <dbReference type="EMBL" id="MBR0577080.1"/>
    </source>
</evidence>
<proteinExistence type="predicted"/>
<feature type="domain" description="DUF6431" evidence="1">
    <location>
        <begin position="2"/>
        <end position="74"/>
    </location>
</feature>
<protein>
    <recommendedName>
        <fullName evidence="1">DUF6431 domain-containing protein</fullName>
    </recommendedName>
</protein>